<comment type="caution">
    <text evidence="1">The sequence shown here is derived from an EMBL/GenBank/DDBJ whole genome shotgun (WGS) entry which is preliminary data.</text>
</comment>
<reference evidence="1 2" key="1">
    <citation type="submission" date="2019-06" db="EMBL/GenBank/DDBJ databases">
        <title>New taxonomy in bacterial strain CC-CFT640, isolated from vineyard.</title>
        <authorList>
            <person name="Lin S.-Y."/>
            <person name="Tsai C.-F."/>
            <person name="Young C.-C."/>
        </authorList>
    </citation>
    <scope>NUCLEOTIDE SEQUENCE [LARGE SCALE GENOMIC DNA]</scope>
    <source>
        <strain evidence="1 2">CC-CFT640</strain>
    </source>
</reference>
<keyword evidence="2" id="KW-1185">Reference proteome</keyword>
<protein>
    <submittedName>
        <fullName evidence="1">Uncharacterized protein</fullName>
    </submittedName>
</protein>
<evidence type="ECO:0000313" key="2">
    <source>
        <dbReference type="Proteomes" id="UP000321638"/>
    </source>
</evidence>
<organism evidence="1 2">
    <name type="scientific">Vineibacter terrae</name>
    <dbReference type="NCBI Taxonomy" id="2586908"/>
    <lineage>
        <taxon>Bacteria</taxon>
        <taxon>Pseudomonadati</taxon>
        <taxon>Pseudomonadota</taxon>
        <taxon>Alphaproteobacteria</taxon>
        <taxon>Hyphomicrobiales</taxon>
        <taxon>Vineibacter</taxon>
    </lineage>
</organism>
<name>A0A5C8PNM6_9HYPH</name>
<dbReference type="AlphaFoldDB" id="A0A5C8PNM6"/>
<dbReference type="RefSeq" id="WP_147847435.1">
    <property type="nucleotide sequence ID" value="NZ_VDUZ01000013.1"/>
</dbReference>
<dbReference type="EMBL" id="VDUZ01000013">
    <property type="protein sequence ID" value="TXL75631.1"/>
    <property type="molecule type" value="Genomic_DNA"/>
</dbReference>
<gene>
    <name evidence="1" type="ORF">FHP25_13330</name>
</gene>
<sequence length="145" mass="15401">MTGPAHYRRTAVVDASLTGLEPPAAVRVAEAALARAEAAARVAPHDAGLARRAAEAQRTLKNAREAWSVDLIDVLTPLRAEAAAGIVGGVERIQAGAAALRAIADFCRRHGLPVLQPWIPIPDLGETERAARHAARLRRRREGSS</sequence>
<proteinExistence type="predicted"/>
<dbReference type="Proteomes" id="UP000321638">
    <property type="component" value="Unassembled WGS sequence"/>
</dbReference>
<accession>A0A5C8PNM6</accession>
<evidence type="ECO:0000313" key="1">
    <source>
        <dbReference type="EMBL" id="TXL75631.1"/>
    </source>
</evidence>